<proteinExistence type="predicted"/>
<sequence length="117" mass="13247">MTESKIPSTSSMALTPDRNKIQLLVHAIPEYYSGNNLSIFINEIDNLLKHLEKQLTSDLASVVKFSIRSKIKGNARDFIAYQNATEGPHIRNALPRNYGDQKSEELLVFILRQCVQS</sequence>
<evidence type="ECO:0000313" key="2">
    <source>
        <dbReference type="Proteomes" id="UP000801492"/>
    </source>
</evidence>
<comment type="caution">
    <text evidence="1">The sequence shown here is derived from an EMBL/GenBank/DDBJ whole genome shotgun (WGS) entry which is preliminary data.</text>
</comment>
<dbReference type="AlphaFoldDB" id="A0A8K0G6Y9"/>
<organism evidence="1 2">
    <name type="scientific">Ignelater luminosus</name>
    <name type="common">Cucubano</name>
    <name type="synonym">Pyrophorus luminosus</name>
    <dbReference type="NCBI Taxonomy" id="2038154"/>
    <lineage>
        <taxon>Eukaryota</taxon>
        <taxon>Metazoa</taxon>
        <taxon>Ecdysozoa</taxon>
        <taxon>Arthropoda</taxon>
        <taxon>Hexapoda</taxon>
        <taxon>Insecta</taxon>
        <taxon>Pterygota</taxon>
        <taxon>Neoptera</taxon>
        <taxon>Endopterygota</taxon>
        <taxon>Coleoptera</taxon>
        <taxon>Polyphaga</taxon>
        <taxon>Elateriformia</taxon>
        <taxon>Elateroidea</taxon>
        <taxon>Elateridae</taxon>
        <taxon>Agrypninae</taxon>
        <taxon>Pyrophorini</taxon>
        <taxon>Ignelater</taxon>
    </lineage>
</organism>
<protein>
    <submittedName>
        <fullName evidence="1">Uncharacterized protein</fullName>
    </submittedName>
</protein>
<keyword evidence="2" id="KW-1185">Reference proteome</keyword>
<gene>
    <name evidence="1" type="ORF">ILUMI_15325</name>
</gene>
<name>A0A8K0G6Y9_IGNLU</name>
<dbReference type="Proteomes" id="UP000801492">
    <property type="component" value="Unassembled WGS sequence"/>
</dbReference>
<evidence type="ECO:0000313" key="1">
    <source>
        <dbReference type="EMBL" id="KAF2890847.1"/>
    </source>
</evidence>
<dbReference type="OrthoDB" id="6758205at2759"/>
<dbReference type="EMBL" id="VTPC01045328">
    <property type="protein sequence ID" value="KAF2890847.1"/>
    <property type="molecule type" value="Genomic_DNA"/>
</dbReference>
<accession>A0A8K0G6Y9</accession>
<reference evidence="1" key="1">
    <citation type="submission" date="2019-08" db="EMBL/GenBank/DDBJ databases">
        <title>The genome of the North American firefly Photinus pyralis.</title>
        <authorList>
            <consortium name="Photinus pyralis genome working group"/>
            <person name="Fallon T.R."/>
            <person name="Sander Lower S.E."/>
            <person name="Weng J.-K."/>
        </authorList>
    </citation>
    <scope>NUCLEOTIDE SEQUENCE</scope>
    <source>
        <strain evidence="1">TRF0915ILg1</strain>
        <tissue evidence="1">Whole body</tissue>
    </source>
</reference>